<keyword evidence="1" id="KW-0812">Transmembrane</keyword>
<dbReference type="Proteomes" id="UP001241603">
    <property type="component" value="Unassembled WGS sequence"/>
</dbReference>
<keyword evidence="3" id="KW-1185">Reference proteome</keyword>
<evidence type="ECO:0000313" key="3">
    <source>
        <dbReference type="Proteomes" id="UP001241603"/>
    </source>
</evidence>
<dbReference type="EMBL" id="JAUSVO010000004">
    <property type="protein sequence ID" value="MDQ0438963.1"/>
    <property type="molecule type" value="Genomic_DNA"/>
</dbReference>
<accession>A0ABU0H9G3</accession>
<feature type="transmembrane region" description="Helical" evidence="1">
    <location>
        <begin position="168"/>
        <end position="188"/>
    </location>
</feature>
<sequence length="194" mass="21274">MIHPAAANALKGAFELFLGRRDGLKRFDMSVDGFWHSFRAVLYVLPFSAINTAVEHRLLLADSIVQTGSDGAFLAARIVDFALDWITMPLLLALFARQLQITRSYAPYIVVRNWASVIMVIPQSLIALMIGTGVLSLEIGSVLSLGIVGVMLRYHYQIVGLTLGKSVPFKLGLVTVDVILSLVLGQVIDRLFGF</sequence>
<reference evidence="2 3" key="1">
    <citation type="submission" date="2023-07" db="EMBL/GenBank/DDBJ databases">
        <title>Genomic Encyclopedia of Type Strains, Phase IV (KMG-IV): sequencing the most valuable type-strain genomes for metagenomic binning, comparative biology and taxonomic classification.</title>
        <authorList>
            <person name="Goeker M."/>
        </authorList>
    </citation>
    <scope>NUCLEOTIDE SEQUENCE [LARGE SCALE GENOMIC DNA]</scope>
    <source>
        <strain evidence="2 3">B6-8</strain>
    </source>
</reference>
<feature type="transmembrane region" description="Helical" evidence="1">
    <location>
        <begin position="74"/>
        <end position="96"/>
    </location>
</feature>
<proteinExistence type="predicted"/>
<gene>
    <name evidence="2" type="ORF">QO014_003358</name>
</gene>
<evidence type="ECO:0000256" key="1">
    <source>
        <dbReference type="SAM" id="Phobius"/>
    </source>
</evidence>
<keyword evidence="1" id="KW-0472">Membrane</keyword>
<protein>
    <submittedName>
        <fullName evidence="2">Uncharacterized protein</fullName>
    </submittedName>
</protein>
<feature type="transmembrane region" description="Helical" evidence="1">
    <location>
        <begin position="34"/>
        <end position="54"/>
    </location>
</feature>
<comment type="caution">
    <text evidence="2">The sequence shown here is derived from an EMBL/GenBank/DDBJ whole genome shotgun (WGS) entry which is preliminary data.</text>
</comment>
<feature type="transmembrane region" description="Helical" evidence="1">
    <location>
        <begin position="136"/>
        <end position="156"/>
    </location>
</feature>
<keyword evidence="1" id="KW-1133">Transmembrane helix</keyword>
<dbReference type="RefSeq" id="WP_266349835.1">
    <property type="nucleotide sequence ID" value="NZ_JAPKNG010000004.1"/>
</dbReference>
<evidence type="ECO:0000313" key="2">
    <source>
        <dbReference type="EMBL" id="MDQ0438963.1"/>
    </source>
</evidence>
<organism evidence="2 3">
    <name type="scientific">Kaistia dalseonensis</name>
    <dbReference type="NCBI Taxonomy" id="410840"/>
    <lineage>
        <taxon>Bacteria</taxon>
        <taxon>Pseudomonadati</taxon>
        <taxon>Pseudomonadota</taxon>
        <taxon>Alphaproteobacteria</taxon>
        <taxon>Hyphomicrobiales</taxon>
        <taxon>Kaistiaceae</taxon>
        <taxon>Kaistia</taxon>
    </lineage>
</organism>
<feature type="transmembrane region" description="Helical" evidence="1">
    <location>
        <begin position="108"/>
        <end position="130"/>
    </location>
</feature>
<name>A0ABU0H9G3_9HYPH</name>